<dbReference type="PROSITE" id="PS51194">
    <property type="entry name" value="HELICASE_CTER"/>
    <property type="match status" value="1"/>
</dbReference>
<evidence type="ECO:0000256" key="6">
    <source>
        <dbReference type="ARBA" id="ARBA00022806"/>
    </source>
</evidence>
<dbReference type="SMART" id="SM00490">
    <property type="entry name" value="HELICc"/>
    <property type="match status" value="1"/>
</dbReference>
<feature type="domain" description="Helicase ATP-binding" evidence="16">
    <location>
        <begin position="281"/>
        <end position="446"/>
    </location>
</feature>
<dbReference type="SMART" id="SM00487">
    <property type="entry name" value="DEXDc"/>
    <property type="match status" value="1"/>
</dbReference>
<dbReference type="GO" id="GO:0005524">
    <property type="term" value="F:ATP binding"/>
    <property type="evidence" value="ECO:0007669"/>
    <property type="project" value="UniProtKB-KW"/>
</dbReference>
<dbReference type="GO" id="GO:0043138">
    <property type="term" value="F:3'-5' DNA helicase activity"/>
    <property type="evidence" value="ECO:0007669"/>
    <property type="project" value="UniProtKB-EC"/>
</dbReference>
<keyword evidence="3 15" id="KW-0547">Nucleotide-binding</keyword>
<comment type="function">
    <text evidence="15">Plays a critical role in recombination and DNA repair. Helps process Holliday junction intermediates to mature products by catalyzing branch migration. Has replication fork regression activity, unwinds stalled or blocked replication forks to make a HJ that can be resolved. Has a DNA unwinding activity characteristic of a DNA helicase with 3'-5' polarity.</text>
</comment>
<evidence type="ECO:0000313" key="18">
    <source>
        <dbReference type="EMBL" id="OGI44344.1"/>
    </source>
</evidence>
<dbReference type="NCBIfam" id="NF008168">
    <property type="entry name" value="PRK10917.2-2"/>
    <property type="match status" value="1"/>
</dbReference>
<comment type="catalytic activity">
    <reaction evidence="14 15">
        <text>ATP + H2O = ADP + phosphate + H(+)</text>
        <dbReference type="Rhea" id="RHEA:13065"/>
        <dbReference type="ChEBI" id="CHEBI:15377"/>
        <dbReference type="ChEBI" id="CHEBI:15378"/>
        <dbReference type="ChEBI" id="CHEBI:30616"/>
        <dbReference type="ChEBI" id="CHEBI:43474"/>
        <dbReference type="ChEBI" id="CHEBI:456216"/>
        <dbReference type="EC" id="5.6.2.4"/>
    </reaction>
</comment>
<evidence type="ECO:0000259" key="16">
    <source>
        <dbReference type="PROSITE" id="PS51192"/>
    </source>
</evidence>
<comment type="caution">
    <text evidence="18">The sequence shown here is derived from an EMBL/GenBank/DDBJ whole genome shotgun (WGS) entry which is preliminary data.</text>
</comment>
<dbReference type="NCBIfam" id="NF008166">
    <property type="entry name" value="PRK10917.1-4"/>
    <property type="match status" value="1"/>
</dbReference>
<dbReference type="CDD" id="cd04488">
    <property type="entry name" value="RecG_wedge_OBF"/>
    <property type="match status" value="1"/>
</dbReference>
<organism evidence="18 19">
    <name type="scientific">Candidatus Muproteobacteria bacterium RBG_16_65_31</name>
    <dbReference type="NCBI Taxonomy" id="1817759"/>
    <lineage>
        <taxon>Bacteria</taxon>
        <taxon>Pseudomonadati</taxon>
        <taxon>Pseudomonadota</taxon>
        <taxon>Candidatus Muproteobacteria</taxon>
    </lineage>
</organism>
<dbReference type="NCBIfam" id="NF008165">
    <property type="entry name" value="PRK10917.1-3"/>
    <property type="match status" value="1"/>
</dbReference>
<evidence type="ECO:0000256" key="15">
    <source>
        <dbReference type="RuleBase" id="RU363016"/>
    </source>
</evidence>
<evidence type="ECO:0000256" key="13">
    <source>
        <dbReference type="ARBA" id="ARBA00034808"/>
    </source>
</evidence>
<dbReference type="InterPro" id="IPR004609">
    <property type="entry name" value="ATP-dep_DNA_helicase_RecG"/>
</dbReference>
<evidence type="ECO:0000256" key="2">
    <source>
        <dbReference type="ARBA" id="ARBA00017846"/>
    </source>
</evidence>
<dbReference type="SUPFAM" id="SSF52540">
    <property type="entry name" value="P-loop containing nucleoside triphosphate hydrolases"/>
    <property type="match status" value="2"/>
</dbReference>
<dbReference type="FunFam" id="3.40.50.300:FF:000391">
    <property type="entry name" value="ATP-dependent DNA helicase RecG"/>
    <property type="match status" value="1"/>
</dbReference>
<evidence type="ECO:0000256" key="11">
    <source>
        <dbReference type="ARBA" id="ARBA00023235"/>
    </source>
</evidence>
<dbReference type="GO" id="GO:0016887">
    <property type="term" value="F:ATP hydrolysis activity"/>
    <property type="evidence" value="ECO:0007669"/>
    <property type="project" value="RHEA"/>
</dbReference>
<protein>
    <recommendedName>
        <fullName evidence="2 15">ATP-dependent DNA helicase RecG</fullName>
        <ecNumber evidence="13 15">5.6.2.4</ecNumber>
    </recommendedName>
</protein>
<feature type="domain" description="Helicase C-terminal" evidence="17">
    <location>
        <begin position="479"/>
        <end position="625"/>
    </location>
</feature>
<comment type="catalytic activity">
    <reaction evidence="12 15">
        <text>Couples ATP hydrolysis with the unwinding of duplex DNA by translocating in the 3'-5' direction.</text>
        <dbReference type="EC" id="5.6.2.4"/>
    </reaction>
</comment>
<dbReference type="AlphaFoldDB" id="A0A1F6TGV9"/>
<dbReference type="Pfam" id="PF00271">
    <property type="entry name" value="Helicase_C"/>
    <property type="match status" value="1"/>
</dbReference>
<keyword evidence="4 15" id="KW-0227">DNA damage</keyword>
<dbReference type="NCBIfam" id="TIGR00643">
    <property type="entry name" value="recG"/>
    <property type="match status" value="1"/>
</dbReference>
<dbReference type="Proteomes" id="UP000179344">
    <property type="component" value="Unassembled WGS sequence"/>
</dbReference>
<dbReference type="Pfam" id="PF00270">
    <property type="entry name" value="DEAD"/>
    <property type="match status" value="1"/>
</dbReference>
<dbReference type="InterPro" id="IPR012340">
    <property type="entry name" value="NA-bd_OB-fold"/>
</dbReference>
<dbReference type="PANTHER" id="PTHR47964">
    <property type="entry name" value="ATP-DEPENDENT DNA HELICASE HOMOLOG RECG, CHLOROPLASTIC"/>
    <property type="match status" value="1"/>
</dbReference>
<gene>
    <name evidence="18" type="ORF">A2V92_05400</name>
</gene>
<evidence type="ECO:0000256" key="8">
    <source>
        <dbReference type="ARBA" id="ARBA00023125"/>
    </source>
</evidence>
<evidence type="ECO:0000256" key="5">
    <source>
        <dbReference type="ARBA" id="ARBA00022801"/>
    </source>
</evidence>
<evidence type="ECO:0000256" key="9">
    <source>
        <dbReference type="ARBA" id="ARBA00023172"/>
    </source>
</evidence>
<evidence type="ECO:0000256" key="14">
    <source>
        <dbReference type="ARBA" id="ARBA00048988"/>
    </source>
</evidence>
<evidence type="ECO:0000313" key="19">
    <source>
        <dbReference type="Proteomes" id="UP000179344"/>
    </source>
</evidence>
<dbReference type="InterPro" id="IPR045562">
    <property type="entry name" value="RecG_dom3_C"/>
</dbReference>
<dbReference type="PANTHER" id="PTHR47964:SF1">
    <property type="entry name" value="ATP-DEPENDENT DNA HELICASE HOMOLOG RECG, CHLOROPLASTIC"/>
    <property type="match status" value="1"/>
</dbReference>
<dbReference type="InterPro" id="IPR047112">
    <property type="entry name" value="RecG/Mfd"/>
</dbReference>
<keyword evidence="11" id="KW-0413">Isomerase</keyword>
<dbReference type="InterPro" id="IPR033454">
    <property type="entry name" value="RecG_wedge"/>
</dbReference>
<dbReference type="GO" id="GO:0006281">
    <property type="term" value="P:DNA repair"/>
    <property type="evidence" value="ECO:0007669"/>
    <property type="project" value="UniProtKB-UniRule"/>
</dbReference>
<evidence type="ECO:0000259" key="17">
    <source>
        <dbReference type="PROSITE" id="PS51194"/>
    </source>
</evidence>
<accession>A0A1F6TGV9</accession>
<dbReference type="Gene3D" id="2.40.50.140">
    <property type="entry name" value="Nucleic acid-binding proteins"/>
    <property type="match status" value="1"/>
</dbReference>
<keyword evidence="8" id="KW-0238">DNA-binding</keyword>
<reference evidence="18 19" key="1">
    <citation type="journal article" date="2016" name="Nat. Commun.">
        <title>Thousands of microbial genomes shed light on interconnected biogeochemical processes in an aquifer system.</title>
        <authorList>
            <person name="Anantharaman K."/>
            <person name="Brown C.T."/>
            <person name="Hug L.A."/>
            <person name="Sharon I."/>
            <person name="Castelle C.J."/>
            <person name="Probst A.J."/>
            <person name="Thomas B.C."/>
            <person name="Singh A."/>
            <person name="Wilkins M.J."/>
            <person name="Karaoz U."/>
            <person name="Brodie E.L."/>
            <person name="Williams K.H."/>
            <person name="Hubbard S.S."/>
            <person name="Banfield J.F."/>
        </authorList>
    </citation>
    <scope>NUCLEOTIDE SEQUENCE [LARGE SCALE GENOMIC DNA]</scope>
</reference>
<evidence type="ECO:0000256" key="12">
    <source>
        <dbReference type="ARBA" id="ARBA00034617"/>
    </source>
</evidence>
<keyword evidence="5 15" id="KW-0378">Hydrolase</keyword>
<sequence length="690" mass="75597">MDLASLPVTSLKGVGPKLAEKLARLDLRSVQDVLFHLPFRYQDRTRVLPIGRLRPGMEAMIAGEIELADIVYRGRRSLVVRLADGTGHIHLRFFHFNAAQQNQLQRGKHLRCFGAVRFGPLGLEMAHPEYELVDAAASAKAEEHLTPVYPATTGVHQLSLRKLARQATEKYLAAIREWLPEEILAELRLPTLPEALALAHRPPPATDVAALEQGRHPAQQRLAFEELLAHHLSLRRLRAQMQRHVAPVLAGDGRLMHDLLARLPFRLTRAQQRVLAEIVHDMGQGHPMQRLVQGDVGSGKTVVAACAGLRAVEAGLQVAVMAPTELLAEQHRRNFCAWLEPLGVAVAGLSGKLNGRARRAVLEEIGSGKSAIAVGTQALFQEGVEFADLGLVVVDEQHRFGVHQRLALREKGAAGARRPHQLIMTATPIPRTLAQALYADLDVSVIDELPPGRLPIETVVVPAARRAEVVARVHAACGAGRQAYWVCALIEESEVLELQTATDTAQALQAALPELKIALVHGRMKPAEKEGVMAAFQRGETSLLVATTVIEVGVDVPNASLMIVENAERLGLSQLHQLRGRIGRGGTASACVLMYQPPLSEPARVRLAALRETSDGFEIARRDLELRGPGELLGARQAGMPRFHIADLMRDRSLLPQVHRTAELLLSNYPQHVDPLIRRWLGESERLGDV</sequence>
<dbReference type="InterPro" id="IPR011545">
    <property type="entry name" value="DEAD/DEAH_box_helicase_dom"/>
</dbReference>
<dbReference type="Pfam" id="PF19833">
    <property type="entry name" value="RecG_dom3_C"/>
    <property type="match status" value="1"/>
</dbReference>
<dbReference type="InterPro" id="IPR027417">
    <property type="entry name" value="P-loop_NTPase"/>
</dbReference>
<evidence type="ECO:0000256" key="3">
    <source>
        <dbReference type="ARBA" id="ARBA00022741"/>
    </source>
</evidence>
<keyword evidence="6 15" id="KW-0347">Helicase</keyword>
<dbReference type="CDD" id="cd17992">
    <property type="entry name" value="DEXHc_RecG"/>
    <property type="match status" value="1"/>
</dbReference>
<dbReference type="NCBIfam" id="NF008163">
    <property type="entry name" value="PRK10917.1-1"/>
    <property type="match status" value="1"/>
</dbReference>
<dbReference type="PROSITE" id="PS51192">
    <property type="entry name" value="HELICASE_ATP_BIND_1"/>
    <property type="match status" value="1"/>
</dbReference>
<keyword evidence="10 15" id="KW-0234">DNA repair</keyword>
<dbReference type="EC" id="5.6.2.4" evidence="13 15"/>
<dbReference type="InterPro" id="IPR001650">
    <property type="entry name" value="Helicase_C-like"/>
</dbReference>
<name>A0A1F6TGV9_9PROT</name>
<dbReference type="Pfam" id="PF17191">
    <property type="entry name" value="RecG_wedge"/>
    <property type="match status" value="1"/>
</dbReference>
<keyword evidence="9 15" id="KW-0233">DNA recombination</keyword>
<dbReference type="EMBL" id="MFST01000052">
    <property type="protein sequence ID" value="OGI44344.1"/>
    <property type="molecule type" value="Genomic_DNA"/>
</dbReference>
<evidence type="ECO:0000256" key="10">
    <source>
        <dbReference type="ARBA" id="ARBA00023204"/>
    </source>
</evidence>
<comment type="similarity">
    <text evidence="1 15">Belongs to the helicase family. RecG subfamily.</text>
</comment>
<dbReference type="InterPro" id="IPR014001">
    <property type="entry name" value="Helicase_ATP-bd"/>
</dbReference>
<keyword evidence="7 15" id="KW-0067">ATP-binding</keyword>
<dbReference type="SUPFAM" id="SSF50249">
    <property type="entry name" value="Nucleic acid-binding proteins"/>
    <property type="match status" value="1"/>
</dbReference>
<evidence type="ECO:0000256" key="7">
    <source>
        <dbReference type="ARBA" id="ARBA00022840"/>
    </source>
</evidence>
<dbReference type="GO" id="GO:0006310">
    <property type="term" value="P:DNA recombination"/>
    <property type="evidence" value="ECO:0007669"/>
    <property type="project" value="UniProtKB-UniRule"/>
</dbReference>
<evidence type="ECO:0000256" key="1">
    <source>
        <dbReference type="ARBA" id="ARBA00007504"/>
    </source>
</evidence>
<proteinExistence type="inferred from homology"/>
<dbReference type="Gene3D" id="3.40.50.300">
    <property type="entry name" value="P-loop containing nucleotide triphosphate hydrolases"/>
    <property type="match status" value="2"/>
</dbReference>
<dbReference type="GO" id="GO:0003677">
    <property type="term" value="F:DNA binding"/>
    <property type="evidence" value="ECO:0007669"/>
    <property type="project" value="UniProtKB-KW"/>
</dbReference>
<evidence type="ECO:0000256" key="4">
    <source>
        <dbReference type="ARBA" id="ARBA00022763"/>
    </source>
</evidence>